<evidence type="ECO:0000313" key="2">
    <source>
        <dbReference type="Proteomes" id="UP000249393"/>
    </source>
</evidence>
<dbReference type="Pfam" id="PF08809">
    <property type="entry name" value="DUF1799"/>
    <property type="match status" value="1"/>
</dbReference>
<proteinExistence type="predicted"/>
<reference evidence="1 2" key="1">
    <citation type="submission" date="2017-08" db="EMBL/GenBank/DDBJ databases">
        <title>Infants hospitalized years apart are colonized by the same room-sourced microbial strains.</title>
        <authorList>
            <person name="Brooks B."/>
            <person name="Olm M.R."/>
            <person name="Firek B.A."/>
            <person name="Baker R."/>
            <person name="Thomas B.C."/>
            <person name="Morowitz M.J."/>
            <person name="Banfield J.F."/>
        </authorList>
    </citation>
    <scope>NUCLEOTIDE SEQUENCE [LARGE SCALE GENOMIC DNA]</scope>
    <source>
        <strain evidence="1">S2_003_000_R2_4</strain>
    </source>
</reference>
<comment type="caution">
    <text evidence="1">The sequence shown here is derived from an EMBL/GenBank/DDBJ whole genome shotgun (WGS) entry which is preliminary data.</text>
</comment>
<dbReference type="EMBL" id="QFQZ01000064">
    <property type="protein sequence ID" value="PZR32295.1"/>
    <property type="molecule type" value="Genomic_DNA"/>
</dbReference>
<dbReference type="AlphaFoldDB" id="A0A2W5VA94"/>
<dbReference type="InterPro" id="IPR014915">
    <property type="entry name" value="Phage_TLS_TfmB"/>
</dbReference>
<gene>
    <name evidence="1" type="ORF">DI526_17120</name>
</gene>
<name>A0A2W5VA94_9CAUL</name>
<sequence length="107" mass="12005">MKAAGASQAQIDRWVAKAKLKVRPPADFLVHPDNILAVRLLLAMQTQWTIPYASTWTKSVPMPTGLKYEVLETTARLAGLGEISPDDFMRLRILEAEVLNTWSEARQ</sequence>
<organism evidence="1 2">
    <name type="scientific">Caulobacter segnis</name>
    <dbReference type="NCBI Taxonomy" id="88688"/>
    <lineage>
        <taxon>Bacteria</taxon>
        <taxon>Pseudomonadati</taxon>
        <taxon>Pseudomonadota</taxon>
        <taxon>Alphaproteobacteria</taxon>
        <taxon>Caulobacterales</taxon>
        <taxon>Caulobacteraceae</taxon>
        <taxon>Caulobacter</taxon>
    </lineage>
</organism>
<protein>
    <submittedName>
        <fullName evidence="1">Uncharacterized protein</fullName>
    </submittedName>
</protein>
<accession>A0A2W5VA94</accession>
<evidence type="ECO:0000313" key="1">
    <source>
        <dbReference type="EMBL" id="PZR32295.1"/>
    </source>
</evidence>
<dbReference type="RefSeq" id="WP_304280639.1">
    <property type="nucleotide sequence ID" value="NZ_QFQZ01000064.1"/>
</dbReference>
<dbReference type="Proteomes" id="UP000249393">
    <property type="component" value="Unassembled WGS sequence"/>
</dbReference>